<feature type="region of interest" description="Disordered" evidence="1">
    <location>
        <begin position="1"/>
        <end position="32"/>
    </location>
</feature>
<evidence type="ECO:0000313" key="3">
    <source>
        <dbReference type="Proteomes" id="UP001196413"/>
    </source>
</evidence>
<keyword evidence="3" id="KW-1185">Reference proteome</keyword>
<accession>A0AAD5RBT7</accession>
<dbReference type="Proteomes" id="UP001196413">
    <property type="component" value="Unassembled WGS sequence"/>
</dbReference>
<organism evidence="2 3">
    <name type="scientific">Parelaphostrongylus tenuis</name>
    <name type="common">Meningeal worm</name>
    <dbReference type="NCBI Taxonomy" id="148309"/>
    <lineage>
        <taxon>Eukaryota</taxon>
        <taxon>Metazoa</taxon>
        <taxon>Ecdysozoa</taxon>
        <taxon>Nematoda</taxon>
        <taxon>Chromadorea</taxon>
        <taxon>Rhabditida</taxon>
        <taxon>Rhabditina</taxon>
        <taxon>Rhabditomorpha</taxon>
        <taxon>Strongyloidea</taxon>
        <taxon>Metastrongylidae</taxon>
        <taxon>Parelaphostrongylus</taxon>
    </lineage>
</organism>
<sequence>MKLQTEAPKPEWSKEAVLTADRPQEAADTKTEVISEEKPNLGARILDTAKGVARQLWQKKKETCCILPQNNVLLSEKCCIGRLLHVQQIKEKLTRNGTREVEKM</sequence>
<evidence type="ECO:0000313" key="2">
    <source>
        <dbReference type="EMBL" id="KAJ1373098.1"/>
    </source>
</evidence>
<protein>
    <submittedName>
        <fullName evidence="2">Uncharacterized protein</fullName>
    </submittedName>
</protein>
<proteinExistence type="predicted"/>
<feature type="compositionally biased region" description="Basic and acidic residues" evidence="1">
    <location>
        <begin position="22"/>
        <end position="32"/>
    </location>
</feature>
<evidence type="ECO:0000256" key="1">
    <source>
        <dbReference type="SAM" id="MobiDB-lite"/>
    </source>
</evidence>
<dbReference type="AlphaFoldDB" id="A0AAD5RBT7"/>
<name>A0AAD5RBT7_PARTN</name>
<reference evidence="2" key="1">
    <citation type="submission" date="2021-06" db="EMBL/GenBank/DDBJ databases">
        <title>Parelaphostrongylus tenuis whole genome reference sequence.</title>
        <authorList>
            <person name="Garwood T.J."/>
            <person name="Larsen P.A."/>
            <person name="Fountain-Jones N.M."/>
            <person name="Garbe J.R."/>
            <person name="Macchietto M.G."/>
            <person name="Kania S.A."/>
            <person name="Gerhold R.W."/>
            <person name="Richards J.E."/>
            <person name="Wolf T.M."/>
        </authorList>
    </citation>
    <scope>NUCLEOTIDE SEQUENCE</scope>
    <source>
        <strain evidence="2">MNPRO001-30</strain>
        <tissue evidence="2">Meninges</tissue>
    </source>
</reference>
<dbReference type="EMBL" id="JAHQIW010007224">
    <property type="protein sequence ID" value="KAJ1373098.1"/>
    <property type="molecule type" value="Genomic_DNA"/>
</dbReference>
<comment type="caution">
    <text evidence="2">The sequence shown here is derived from an EMBL/GenBank/DDBJ whole genome shotgun (WGS) entry which is preliminary data.</text>
</comment>
<gene>
    <name evidence="2" type="ORF">KIN20_035430</name>
</gene>